<name>A0A345PJ37_9BACI</name>
<dbReference type="RefSeq" id="WP_114917304.1">
    <property type="nucleotide sequence ID" value="NZ_CP024848.1"/>
</dbReference>
<dbReference type="InterPro" id="IPR045527">
    <property type="entry name" value="DUF6470"/>
</dbReference>
<protein>
    <recommendedName>
        <fullName evidence="3">YviE</fullName>
    </recommendedName>
</protein>
<organism evidence="1 2">
    <name type="scientific">Oceanobacillus zhaokaii</name>
    <dbReference type="NCBI Taxonomy" id="2052660"/>
    <lineage>
        <taxon>Bacteria</taxon>
        <taxon>Bacillati</taxon>
        <taxon>Bacillota</taxon>
        <taxon>Bacilli</taxon>
        <taxon>Bacillales</taxon>
        <taxon>Bacillaceae</taxon>
        <taxon>Oceanobacillus</taxon>
    </lineage>
</organism>
<sequence>MQLPQIRMQSQLAQIQIHTTSAKQQIKQPKADLIIHQPQAQLSIKTTPGKLDIDQSKAWEDMDLMSILKRNDRHAQEGMRAVAQGTARKASEGTELMKIENGGTPLISQAVRNGHDQMKSLGIKFIPSAFAVKFNYQPAKVHIDAETNQPTIQAIPNRPIINYQPGSVETSLKQREDLQISFTNLEQ</sequence>
<accession>A0A345PJ37</accession>
<proteinExistence type="predicted"/>
<dbReference type="EMBL" id="CP024848">
    <property type="protein sequence ID" value="AXI10017.1"/>
    <property type="molecule type" value="Genomic_DNA"/>
</dbReference>
<dbReference type="Proteomes" id="UP000253908">
    <property type="component" value="Chromosome"/>
</dbReference>
<evidence type="ECO:0008006" key="3">
    <source>
        <dbReference type="Google" id="ProtNLM"/>
    </source>
</evidence>
<dbReference type="KEGG" id="ocn:CUC15_14250"/>
<gene>
    <name evidence="1" type="ORF">CUC15_14250</name>
</gene>
<evidence type="ECO:0000313" key="2">
    <source>
        <dbReference type="Proteomes" id="UP000253908"/>
    </source>
</evidence>
<dbReference type="AlphaFoldDB" id="A0A345PJ37"/>
<dbReference type="OrthoDB" id="2112831at2"/>
<evidence type="ECO:0000313" key="1">
    <source>
        <dbReference type="EMBL" id="AXI10017.1"/>
    </source>
</evidence>
<reference evidence="2" key="1">
    <citation type="submission" date="2017-11" db="EMBL/GenBank/DDBJ databases">
        <authorList>
            <person name="Zhu W."/>
        </authorList>
    </citation>
    <scope>NUCLEOTIDE SEQUENCE [LARGE SCALE GENOMIC DNA]</scope>
    <source>
        <strain evidence="2">160</strain>
    </source>
</reference>
<dbReference type="Pfam" id="PF20074">
    <property type="entry name" value="DUF6470"/>
    <property type="match status" value="1"/>
</dbReference>
<keyword evidence="2" id="KW-1185">Reference proteome</keyword>